<keyword evidence="2" id="KW-0479">Metal-binding</keyword>
<dbReference type="AlphaFoldDB" id="A0A1D8ND26"/>
<dbReference type="GeneID" id="2910307"/>
<evidence type="ECO:0000256" key="2">
    <source>
        <dbReference type="ARBA" id="ARBA00022723"/>
    </source>
</evidence>
<protein>
    <recommendedName>
        <fullName evidence="5">Survival protein SurE-like phosphatase/nucleotidase domain-containing protein</fullName>
    </recommendedName>
</protein>
<dbReference type="SUPFAM" id="SSF64167">
    <property type="entry name" value="SurE-like"/>
    <property type="match status" value="1"/>
</dbReference>
<dbReference type="Gene3D" id="3.40.1210.10">
    <property type="entry name" value="Survival protein SurE-like phosphatase/nucleotidase"/>
    <property type="match status" value="1"/>
</dbReference>
<feature type="domain" description="Survival protein SurE-like phosphatase/nucleotidase" evidence="5">
    <location>
        <begin position="71"/>
        <end position="275"/>
    </location>
</feature>
<evidence type="ECO:0000313" key="6">
    <source>
        <dbReference type="EMBL" id="AOW03527.1"/>
    </source>
</evidence>
<dbReference type="VEuPathDB" id="FungiDB:YALI1_D04370g"/>
<dbReference type="KEGG" id="yli:2910307"/>
<dbReference type="Pfam" id="PF01975">
    <property type="entry name" value="SurE"/>
    <property type="match status" value="1"/>
</dbReference>
<evidence type="ECO:0000313" key="7">
    <source>
        <dbReference type="Proteomes" id="UP000182444"/>
    </source>
</evidence>
<organism evidence="6 7">
    <name type="scientific">Yarrowia lipolytica</name>
    <name type="common">Candida lipolytica</name>
    <dbReference type="NCBI Taxonomy" id="4952"/>
    <lineage>
        <taxon>Eukaryota</taxon>
        <taxon>Fungi</taxon>
        <taxon>Dikarya</taxon>
        <taxon>Ascomycota</taxon>
        <taxon>Saccharomycotina</taxon>
        <taxon>Dipodascomycetes</taxon>
        <taxon>Dipodascales</taxon>
        <taxon>Dipodascales incertae sedis</taxon>
        <taxon>Yarrowia</taxon>
    </lineage>
</organism>
<dbReference type="NCBIfam" id="TIGR00087">
    <property type="entry name" value="surE"/>
    <property type="match status" value="1"/>
</dbReference>
<dbReference type="PANTHER" id="PTHR30457:SF0">
    <property type="entry name" value="PHOSPHATASE, PUTATIVE (AFU_ORTHOLOGUE AFUA_4G01070)-RELATED"/>
    <property type="match status" value="1"/>
</dbReference>
<keyword evidence="3" id="KW-0378">Hydrolase</keyword>
<dbReference type="InterPro" id="IPR036523">
    <property type="entry name" value="SurE-like_sf"/>
</dbReference>
<evidence type="ECO:0000256" key="1">
    <source>
        <dbReference type="ARBA" id="ARBA00011062"/>
    </source>
</evidence>
<evidence type="ECO:0000256" key="3">
    <source>
        <dbReference type="ARBA" id="ARBA00022801"/>
    </source>
</evidence>
<dbReference type="Proteomes" id="UP000182444">
    <property type="component" value="Chromosome 1D"/>
</dbReference>
<feature type="region of interest" description="Disordered" evidence="4">
    <location>
        <begin position="48"/>
        <end position="68"/>
    </location>
</feature>
<dbReference type="GO" id="GO:0008252">
    <property type="term" value="F:nucleotidase activity"/>
    <property type="evidence" value="ECO:0007669"/>
    <property type="project" value="InterPro"/>
</dbReference>
<dbReference type="eggNOG" id="ENOG502RXIE">
    <property type="taxonomic scope" value="Eukaryota"/>
</dbReference>
<reference evidence="6 7" key="1">
    <citation type="journal article" date="2016" name="PLoS ONE">
        <title>Sequence Assembly of Yarrowia lipolytica Strain W29/CLIB89 Shows Transposable Element Diversity.</title>
        <authorList>
            <person name="Magnan C."/>
            <person name="Yu J."/>
            <person name="Chang I."/>
            <person name="Jahn E."/>
            <person name="Kanomata Y."/>
            <person name="Wu J."/>
            <person name="Zeller M."/>
            <person name="Oakes M."/>
            <person name="Baldi P."/>
            <person name="Sandmeyer S."/>
        </authorList>
    </citation>
    <scope>NUCLEOTIDE SEQUENCE [LARGE SCALE GENOMIC DNA]</scope>
    <source>
        <strain evidence="7">CLIB89(W29)</strain>
    </source>
</reference>
<dbReference type="InterPro" id="IPR002828">
    <property type="entry name" value="SurE-like_Pase/nucleotidase"/>
</dbReference>
<sequence>MYIRRRVPIQDSQTRSCHLLTRSPPLIMKFSTIALPLLASAALAQTNSSHSGTNATSHNSTVPNENSKTTIVVTNDDSWASANIRAFYDELKKEGYNVFMFAPALQQSGTGGTFVLPKNTTLAKGAEWGSAPVGAPAWGQDEKDDHIWYFDGTPGAAVTFGFDYALPKFHNNITVDLVVSGPNEGWNLGPFVYTLSGTEGAMYTSVLRGVPAIAFSGENKHTYYANASNSETASHNIYAKASTAIVKNLLKNAKGRPSVLPYGVGLSVNLPLVGDIDPTGKCTDPKPIFTRQTGRGAITDKLVFNETTGLFKYGDIKSDATKACLNGDCFLPDETDVINNWGCYSSISVVSTDYDAPGALAAEAQFLNRGLVEFAPTGYGSFPGN</sequence>
<dbReference type="VEuPathDB" id="FungiDB:YALI0_D03465g"/>
<dbReference type="PANTHER" id="PTHR30457">
    <property type="entry name" value="5'-NUCLEOTIDASE SURE"/>
    <property type="match status" value="1"/>
</dbReference>
<evidence type="ECO:0000259" key="5">
    <source>
        <dbReference type="Pfam" id="PF01975"/>
    </source>
</evidence>
<dbReference type="RefSeq" id="XP_502364.2">
    <property type="nucleotide sequence ID" value="XM_502364.3"/>
</dbReference>
<evidence type="ECO:0000256" key="4">
    <source>
        <dbReference type="SAM" id="MobiDB-lite"/>
    </source>
</evidence>
<dbReference type="InterPro" id="IPR030048">
    <property type="entry name" value="SurE"/>
</dbReference>
<dbReference type="GO" id="GO:0046872">
    <property type="term" value="F:metal ion binding"/>
    <property type="evidence" value="ECO:0007669"/>
    <property type="project" value="UniProtKB-KW"/>
</dbReference>
<dbReference type="EMBL" id="CP017556">
    <property type="protein sequence ID" value="AOW03527.1"/>
    <property type="molecule type" value="Genomic_DNA"/>
</dbReference>
<gene>
    <name evidence="6" type="ORF">YALI1_D04370g</name>
</gene>
<name>A0A1D8ND26_YARLL</name>
<accession>A0A1D8ND26</accession>
<proteinExistence type="inferred from homology"/>
<comment type="similarity">
    <text evidence="1">Belongs to the SurE nucleotidase family.</text>
</comment>